<name>A0ABV9GSU0_9BACL</name>
<reference evidence="3" key="1">
    <citation type="journal article" date="2019" name="Int. J. Syst. Evol. Microbiol.">
        <title>The Global Catalogue of Microorganisms (GCM) 10K type strain sequencing project: providing services to taxonomists for standard genome sequencing and annotation.</title>
        <authorList>
            <consortium name="The Broad Institute Genomics Platform"/>
            <consortium name="The Broad Institute Genome Sequencing Center for Infectious Disease"/>
            <person name="Wu L."/>
            <person name="Ma J."/>
        </authorList>
    </citation>
    <scope>NUCLEOTIDE SEQUENCE [LARGE SCALE GENOMIC DNA]</scope>
    <source>
        <strain evidence="3">CGMCC 1.16306</strain>
    </source>
</reference>
<protein>
    <submittedName>
        <fullName evidence="2">TNT domain-containing protein</fullName>
    </submittedName>
</protein>
<dbReference type="PANTHER" id="PTHR42059:SF1">
    <property type="entry name" value="TNT DOMAIN-CONTAINING PROTEIN"/>
    <property type="match status" value="1"/>
</dbReference>
<dbReference type="PANTHER" id="PTHR42059">
    <property type="entry name" value="TNT DOMAIN-CONTAINING PROTEIN"/>
    <property type="match status" value="1"/>
</dbReference>
<evidence type="ECO:0000259" key="1">
    <source>
        <dbReference type="Pfam" id="PF14021"/>
    </source>
</evidence>
<organism evidence="2 3">
    <name type="scientific">Camelliibacillus cellulosilyticus</name>
    <dbReference type="NCBI Taxonomy" id="2174486"/>
    <lineage>
        <taxon>Bacteria</taxon>
        <taxon>Bacillati</taxon>
        <taxon>Bacillota</taxon>
        <taxon>Bacilli</taxon>
        <taxon>Bacillales</taxon>
        <taxon>Sporolactobacillaceae</taxon>
        <taxon>Camelliibacillus</taxon>
    </lineage>
</organism>
<dbReference type="InterPro" id="IPR025331">
    <property type="entry name" value="TNT"/>
</dbReference>
<keyword evidence="3" id="KW-1185">Reference proteome</keyword>
<dbReference type="Pfam" id="PF14021">
    <property type="entry name" value="TNT"/>
    <property type="match status" value="1"/>
</dbReference>
<comment type="caution">
    <text evidence="2">The sequence shown here is derived from an EMBL/GenBank/DDBJ whole genome shotgun (WGS) entry which is preliminary data.</text>
</comment>
<dbReference type="Proteomes" id="UP001596022">
    <property type="component" value="Unassembled WGS sequence"/>
</dbReference>
<accession>A0ABV9GSU0</accession>
<proteinExistence type="predicted"/>
<evidence type="ECO:0000313" key="2">
    <source>
        <dbReference type="EMBL" id="MFC4620337.1"/>
    </source>
</evidence>
<evidence type="ECO:0000313" key="3">
    <source>
        <dbReference type="Proteomes" id="UP001596022"/>
    </source>
</evidence>
<dbReference type="EMBL" id="JBHSFW010000019">
    <property type="protein sequence ID" value="MFC4620337.1"/>
    <property type="molecule type" value="Genomic_DNA"/>
</dbReference>
<feature type="domain" description="TNT" evidence="1">
    <location>
        <begin position="438"/>
        <end position="517"/>
    </location>
</feature>
<dbReference type="InterPro" id="IPR053024">
    <property type="entry name" value="Fungal_surface_NADase"/>
</dbReference>
<gene>
    <name evidence="2" type="ORF">ACFO4N_16665</name>
</gene>
<sequence>MDVKYIPSEWEKMKDAIGDLIGLGRWGKGVIDELKDLSDTLENVEEAIARLDHDGVISFHHTSQKKAYQKLYEDYCVLYDFAKNAGELVDDIIDEPFYKDMDDFVEEMEHLSIETYTTKNRIGVKETKVFPYGGETYEVPKEEVSLKDLFHAGDFYSKQIKAEYEEWKTLYPNQDFSQEDYEEVALNTYAFQYQSIRDRQGKKEFWTNIGAIIVIGAATIICPPAGAALAAGYGVLELDSAVSGKDWLSGRELGAGERLTRGALSPLDIVPGVGSVAKFSQSARAFDLGIGMGERELQSGLKAGLRDGETSVDELADLSGKEAALRKLNAERAFQDGLGTESEAKALNKELAEAGEAETASSLETLKKRVRADLQEMEVDQISETDRVKLDKWKYRPSDEKYLKYKKTYDNPKYYNQETGEINWPPNDGFDGPRVKETLEPGREIDRYGIEKGGYYFSPVGTPYEQRALALHSDEAPYHRYKILLPFNVESGKIASWFDRPGGGLQHFTGELSVLDFKTGKTIIADAEQLKKLGYIEEIELKR</sequence>
<dbReference type="RefSeq" id="WP_376847447.1">
    <property type="nucleotide sequence ID" value="NZ_JBHSFW010000019.1"/>
</dbReference>